<keyword evidence="2" id="KW-0812">Transmembrane</keyword>
<comment type="caution">
    <text evidence="4">The sequence shown here is derived from an EMBL/GenBank/DDBJ whole genome shotgun (WGS) entry which is preliminary data.</text>
</comment>
<dbReference type="PANTHER" id="PTHR46844:SF1">
    <property type="entry name" value="SLR5058 PROTEIN"/>
    <property type="match status" value="1"/>
</dbReference>
<dbReference type="Gene3D" id="1.25.40.20">
    <property type="entry name" value="Ankyrin repeat-containing domain"/>
    <property type="match status" value="1"/>
</dbReference>
<accession>A0A9J6BAY4</accession>
<evidence type="ECO:0000256" key="2">
    <source>
        <dbReference type="SAM" id="Phobius"/>
    </source>
</evidence>
<keyword evidence="2" id="KW-0472">Membrane</keyword>
<reference evidence="4" key="1">
    <citation type="submission" date="2021-03" db="EMBL/GenBank/DDBJ databases">
        <title>Chromosome level genome of the anhydrobiotic midge Polypedilum vanderplanki.</title>
        <authorList>
            <person name="Yoshida Y."/>
            <person name="Kikawada T."/>
            <person name="Gusev O."/>
        </authorList>
    </citation>
    <scope>NUCLEOTIDE SEQUENCE</scope>
    <source>
        <strain evidence="4">NIAS01</strain>
        <tissue evidence="4">Whole body or cell culture</tissue>
    </source>
</reference>
<gene>
    <name evidence="4" type="ORF">PVAND_014769</name>
</gene>
<protein>
    <recommendedName>
        <fullName evidence="3">NACHT domain-containing protein</fullName>
    </recommendedName>
</protein>
<proteinExistence type="predicted"/>
<feature type="domain" description="NACHT" evidence="3">
    <location>
        <begin position="793"/>
        <end position="944"/>
    </location>
</feature>
<dbReference type="Proteomes" id="UP001107558">
    <property type="component" value="Chromosome 4"/>
</dbReference>
<dbReference type="Pfam" id="PF05729">
    <property type="entry name" value="NACHT"/>
    <property type="match status" value="1"/>
</dbReference>
<dbReference type="InterPro" id="IPR036770">
    <property type="entry name" value="Ankyrin_rpt-contain_sf"/>
</dbReference>
<sequence length="1699" mass="202655">MFSSERISRFFKNSPNENDDLELGANENQNNENQLPLLTVDDINSFSTMQNAINFIENENNNSNFILKIEENLREIWQYDLEELKPNLFDHQIVAIQSNSDGKFCIIWKFDEEIFILYILDNITKENLKNLCKFLFDFLQKTLTENRSGISNINKINHLNVPLTSLIDSNDTNLLFHACQTGNSKIAQILIKINFDVNSMNDQRHCPIDIAYGNQHFETVLMLLKVNSMFPFNFNVENCSNEIKEFAEMSEKFHQHILNNEIEEIKQMLIEHPNLRYFYSSKNLSALLMATGHKMFDVYELLLTQNIYFSIYEDIDDATNHFTDEEKNTLREINFKHKKNIPEEKHLTVLMTKISFGYDNLDIQDKLNLVSKAFRTLNNFPVISILLKVAAMLQNFNIVFDFNRNSVQYLDPSKDRNTHGLFYIHSGRLLIGAKQLLNPKTTNEVLATIAHELCHFILYTIFGNDAKPYKQDDEETEKEFEEISELYKSKKDIDNIVKCVYELYDEEDHHAELIVRVPHFYAFYIESSAKLEKVKGEFVSLFNFYESKIIPKLDTELEKLKKKAEKEKHADKMKISFLKKLLIFVSISLSLVAILVYFLVYKKSFEWKDLNEIEKEKVLNGSVNFRGTDLKFFEIYGKNESNEIFEILQPDQIKNLFEMKNLELRGILEDKIYLTYENMTEKLKAKTENAAIDFQGFPIKVNELLKNETENFLLILNSELIRGLLKNESQIKIGKKPKNTDFFIERNFIDFNYENNIWDENDEMTDNAIKLKRNFESILKEVKESKIFLLSDHAGAGKSTTMKNLALKIKKEMPQNWVEFVDLKRHIGIYKKYENIQEISTETLINILKEIFSISLSFESKVFENHFKNGQVVLLLDGVDEIAPNYKDFFLNFVTVIKELTKNQHWIATRPQHIEELKTVLNSKAYKLLPFNEKQAKDLIKYNFNLNNLTIDNQESEKYLRLISNSKLYQKEINPLMIKMVVELYSFGKLKDFNTKFELYEAMIELKKEILTEKGTIANRDSNVESKINLWEVHQIYAMKLVYGEKFEDLFSQGFLESESDFDAYQEEYVKFDQFQLFKKLNREKSKWSVEAISRSGFLIVDNWNTDKEFPDFSHQTFAEFFVSKFIIETIQEALEDDDMLTNEEIKLRMKFAVLFFKNFDLYVPENILNFLYEFLSSQVQELKVGENFLKFLETEKAQKVISRMSQDEDCNRIYSSIFSKLIKKSNYNERLFNALMIVKNDESILFENQKEFFPFYLFTFYELFDILKNSPFPNWHRFLGLKKNLDIKKLNLTDNEEIEKIERKDFLTEGFENIKENFYFWENYDDISMKFKQIYQVFDFIFNVDSFSVEEAKRFLEEYFKEFNIFNLRSKSFIDFYFKLVTKFIKTGDLSDLENWNKFDMLVKNFKKIQVNVKIIENFLYLFHKFEEYFNFDYKKMQEVIIYRQFLIYGNSMKDDEKLAELFRKYFNGKQISVKIDYSFIYDFKDWIETIEEMKSFDMFCMKISNFSFFHFVLNHSKEIVVISEVIEIYKKFYDDKWFVHTGFILRNSSNILQINENIENIQNYDEEKFFKPSYIYEFLFLIDQSENSVINFEKLFTDHLNEIFHTAINSHKAFIDKIFEILKFFKLTKNFKNILTNGIFNMKFDSRNFFYGLSKSDNSFQNFEYFCQKLENFLKNNLKLLKKFMKKLDKLSNEFKE</sequence>
<dbReference type="PANTHER" id="PTHR46844">
    <property type="entry name" value="SLR5058 PROTEIN"/>
    <property type="match status" value="1"/>
</dbReference>
<feature type="transmembrane region" description="Helical" evidence="2">
    <location>
        <begin position="581"/>
        <end position="601"/>
    </location>
</feature>
<organism evidence="4 5">
    <name type="scientific">Polypedilum vanderplanki</name>
    <name type="common">Sleeping chironomid midge</name>
    <dbReference type="NCBI Taxonomy" id="319348"/>
    <lineage>
        <taxon>Eukaryota</taxon>
        <taxon>Metazoa</taxon>
        <taxon>Ecdysozoa</taxon>
        <taxon>Arthropoda</taxon>
        <taxon>Hexapoda</taxon>
        <taxon>Insecta</taxon>
        <taxon>Pterygota</taxon>
        <taxon>Neoptera</taxon>
        <taxon>Endopterygota</taxon>
        <taxon>Diptera</taxon>
        <taxon>Nematocera</taxon>
        <taxon>Chironomoidea</taxon>
        <taxon>Chironomidae</taxon>
        <taxon>Chironominae</taxon>
        <taxon>Polypedilum</taxon>
        <taxon>Polypedilum</taxon>
    </lineage>
</organism>
<feature type="region of interest" description="Disordered" evidence="1">
    <location>
        <begin position="1"/>
        <end position="28"/>
    </location>
</feature>
<dbReference type="SUPFAM" id="SSF48403">
    <property type="entry name" value="Ankyrin repeat"/>
    <property type="match status" value="1"/>
</dbReference>
<dbReference type="EMBL" id="JADBJN010000004">
    <property type="protein sequence ID" value="KAG5666758.1"/>
    <property type="molecule type" value="Genomic_DNA"/>
</dbReference>
<evidence type="ECO:0000256" key="1">
    <source>
        <dbReference type="SAM" id="MobiDB-lite"/>
    </source>
</evidence>
<keyword evidence="2" id="KW-1133">Transmembrane helix</keyword>
<dbReference type="Gene3D" id="3.40.50.300">
    <property type="entry name" value="P-loop containing nucleotide triphosphate hydrolases"/>
    <property type="match status" value="1"/>
</dbReference>
<dbReference type="SUPFAM" id="SSF52540">
    <property type="entry name" value="P-loop containing nucleoside triphosphate hydrolases"/>
    <property type="match status" value="1"/>
</dbReference>
<evidence type="ECO:0000313" key="4">
    <source>
        <dbReference type="EMBL" id="KAG5666758.1"/>
    </source>
</evidence>
<keyword evidence="5" id="KW-1185">Reference proteome</keyword>
<feature type="compositionally biased region" description="Polar residues" evidence="1">
    <location>
        <begin position="1"/>
        <end position="16"/>
    </location>
</feature>
<dbReference type="InterPro" id="IPR007111">
    <property type="entry name" value="NACHT_NTPase"/>
</dbReference>
<name>A0A9J6BAY4_POLVA</name>
<evidence type="ECO:0000259" key="3">
    <source>
        <dbReference type="Pfam" id="PF05729"/>
    </source>
</evidence>
<dbReference type="InterPro" id="IPR027417">
    <property type="entry name" value="P-loop_NTPase"/>
</dbReference>
<evidence type="ECO:0000313" key="5">
    <source>
        <dbReference type="Proteomes" id="UP001107558"/>
    </source>
</evidence>
<dbReference type="OrthoDB" id="6693298at2759"/>